<sequence>MSAASSSSRRDILALAGACALAPALPAFAAREERPEDMSGDEVVRSGHRFFGSIARNLALAVQEAARRWGQPNAYVLGQEASGAFVGGLRYGEGVMFTRNAGKKRVYWQGPTLGFDAGADGDRTMMLVYNLPSAEAIYTRFGGVDGSAYLVGGLGLTELMAGDIVLAPIRSGVGARLGVSFGYLKFTREATWNPF</sequence>
<name>A0A2D2CWZ3_METT3</name>
<dbReference type="STRING" id="595536.GCA_000178815_04235"/>
<keyword evidence="1" id="KW-0732">Signal</keyword>
<dbReference type="EMBL" id="CP023737">
    <property type="protein sequence ID" value="ATQ67260.1"/>
    <property type="molecule type" value="Genomic_DNA"/>
</dbReference>
<evidence type="ECO:0000256" key="1">
    <source>
        <dbReference type="SAM" id="SignalP"/>
    </source>
</evidence>
<accession>A0A2D2CWZ3</accession>
<proteinExistence type="predicted"/>
<gene>
    <name evidence="2" type="ORF">CQW49_04635</name>
</gene>
<feature type="signal peptide" evidence="1">
    <location>
        <begin position="1"/>
        <end position="29"/>
    </location>
</feature>
<feature type="chain" id="PRO_5013628846" evidence="1">
    <location>
        <begin position="30"/>
        <end position="195"/>
    </location>
</feature>
<protein>
    <submittedName>
        <fullName evidence="2">DUF1134 domain-containing protein</fullName>
    </submittedName>
</protein>
<keyword evidence="3" id="KW-1185">Reference proteome</keyword>
<dbReference type="PROSITE" id="PS51318">
    <property type="entry name" value="TAT"/>
    <property type="match status" value="1"/>
</dbReference>
<dbReference type="Pfam" id="PF06577">
    <property type="entry name" value="EipA"/>
    <property type="match status" value="1"/>
</dbReference>
<dbReference type="PIRSF" id="PIRSF033924">
    <property type="entry name" value="UCP033924"/>
    <property type="match status" value="1"/>
</dbReference>
<organism evidence="2 3">
    <name type="scientific">Methylosinus trichosporium (strain ATCC 35070 / NCIMB 11131 / UNIQEM 75 / OB3b)</name>
    <dbReference type="NCBI Taxonomy" id="595536"/>
    <lineage>
        <taxon>Bacteria</taxon>
        <taxon>Pseudomonadati</taxon>
        <taxon>Pseudomonadota</taxon>
        <taxon>Alphaproteobacteria</taxon>
        <taxon>Hyphomicrobiales</taxon>
        <taxon>Methylocystaceae</taxon>
        <taxon>Methylosinus</taxon>
    </lineage>
</organism>
<dbReference type="AlphaFoldDB" id="A0A2D2CWZ3"/>
<dbReference type="InterPro" id="IPR008325">
    <property type="entry name" value="EipA-like"/>
</dbReference>
<dbReference type="Proteomes" id="UP000230709">
    <property type="component" value="Chromosome"/>
</dbReference>
<reference evidence="3" key="1">
    <citation type="submission" date="2017-10" db="EMBL/GenBank/DDBJ databases">
        <title>Completed PacBio SMRT sequence of Methylosinus trichosporium OB3b reveals presence of a third large plasmid.</title>
        <authorList>
            <person name="Charles T.C."/>
            <person name="Lynch M.D.J."/>
            <person name="Heil J.R."/>
            <person name="Cheng J."/>
        </authorList>
    </citation>
    <scope>NUCLEOTIDE SEQUENCE [LARGE SCALE GENOMIC DNA]</scope>
    <source>
        <strain evidence="3">OB3b</strain>
    </source>
</reference>
<evidence type="ECO:0000313" key="2">
    <source>
        <dbReference type="EMBL" id="ATQ67260.1"/>
    </source>
</evidence>
<dbReference type="InterPro" id="IPR006311">
    <property type="entry name" value="TAT_signal"/>
</dbReference>
<dbReference type="RefSeq" id="WP_003612867.1">
    <property type="nucleotide sequence ID" value="NZ_ADVE02000001.1"/>
</dbReference>
<evidence type="ECO:0000313" key="3">
    <source>
        <dbReference type="Proteomes" id="UP000230709"/>
    </source>
</evidence>
<dbReference type="KEGG" id="mtw:CQW49_04635"/>